<feature type="compositionally biased region" description="Basic and acidic residues" evidence="10">
    <location>
        <begin position="219"/>
        <end position="228"/>
    </location>
</feature>
<keyword evidence="5 9" id="KW-0808">Transferase</keyword>
<dbReference type="GO" id="GO:0003723">
    <property type="term" value="F:RNA binding"/>
    <property type="evidence" value="ECO:0007669"/>
    <property type="project" value="UniProtKB-UniRule"/>
</dbReference>
<evidence type="ECO:0000256" key="4">
    <source>
        <dbReference type="ARBA" id="ARBA00022603"/>
    </source>
</evidence>
<feature type="compositionally biased region" description="Basic and acidic residues" evidence="10">
    <location>
        <begin position="272"/>
        <end position="288"/>
    </location>
</feature>
<dbReference type="InterPro" id="IPR029063">
    <property type="entry name" value="SAM-dependent_MTases_sf"/>
</dbReference>
<organism evidence="12 13">
    <name type="scientific">Andalucia godoyi</name>
    <name type="common">Flagellate</name>
    <dbReference type="NCBI Taxonomy" id="505711"/>
    <lineage>
        <taxon>Eukaryota</taxon>
        <taxon>Discoba</taxon>
        <taxon>Jakobida</taxon>
        <taxon>Andalucina</taxon>
        <taxon>Andaluciidae</taxon>
        <taxon>Andalucia</taxon>
    </lineage>
</organism>
<dbReference type="PROSITE" id="PS51686">
    <property type="entry name" value="SAM_MT_RSMB_NOP"/>
    <property type="match status" value="1"/>
</dbReference>
<evidence type="ECO:0000313" key="12">
    <source>
        <dbReference type="EMBL" id="KAF0852730.1"/>
    </source>
</evidence>
<reference evidence="12" key="1">
    <citation type="submission" date="2019-09" db="EMBL/GenBank/DDBJ databases">
        <title>The Mitochondrial Proteome of the Jakobid, Andalucia godoyi, a Protist With the Most Gene-Rich and Bacteria-Like Mitochondrial Genome.</title>
        <authorList>
            <person name="Gray M.W."/>
            <person name="Burger G."/>
            <person name="Derelle R."/>
            <person name="Klimes V."/>
            <person name="Leger M."/>
            <person name="Sarrasin M."/>
            <person name="Vlcek C."/>
            <person name="Roger A.J."/>
            <person name="Elias M."/>
            <person name="Lang B.F."/>
        </authorList>
    </citation>
    <scope>NUCLEOTIDE SEQUENCE</scope>
    <source>
        <strain evidence="12">And28</strain>
    </source>
</reference>
<keyword evidence="4 9" id="KW-0489">Methyltransferase</keyword>
<feature type="compositionally biased region" description="Acidic residues" evidence="10">
    <location>
        <begin position="159"/>
        <end position="170"/>
    </location>
</feature>
<feature type="binding site" evidence="9">
    <location>
        <position position="531"/>
    </location>
    <ligand>
        <name>S-adenosyl-L-methionine</name>
        <dbReference type="ChEBI" id="CHEBI:59789"/>
    </ligand>
</feature>
<dbReference type="Gene3D" id="3.30.70.1170">
    <property type="entry name" value="Sun protein, domain 3"/>
    <property type="match status" value="1"/>
</dbReference>
<dbReference type="GO" id="GO:0005730">
    <property type="term" value="C:nucleolus"/>
    <property type="evidence" value="ECO:0007669"/>
    <property type="project" value="UniProtKB-SubCell"/>
</dbReference>
<dbReference type="PRINTS" id="PR02008">
    <property type="entry name" value="RCMTFAMILY"/>
</dbReference>
<keyword evidence="8" id="KW-0539">Nucleus</keyword>
<evidence type="ECO:0000256" key="2">
    <source>
        <dbReference type="ARBA" id="ARBA00007494"/>
    </source>
</evidence>
<feature type="region of interest" description="Disordered" evidence="10">
    <location>
        <begin position="666"/>
        <end position="759"/>
    </location>
</feature>
<keyword evidence="6 9" id="KW-0949">S-adenosyl-L-methionine</keyword>
<gene>
    <name evidence="12" type="ORF">ANDGO_00693</name>
</gene>
<sequence>MARQELKKAVPAKAASLRTSAAAVVAAPTKPLKGGKSQFLSAKDFAKRARHAKDEDEFSSEEEELEMVDAEDGFSFVNPSSESESESDGTVAPASRTASKSAKNAKKAVVVEQKPRAALSAKEKKNFEQLGVRKTNKTVLEMGDSSEEDSNGRGGAGDGDSDGDESEEETAFEREAKKESARRKQEEEEAEAELRHMAALSKGSKKGAAAKQAPPKAATIDKGKKVVEPESESESEEEEDDDDEQDDEDEETDSDGTEEESEVDGDDDLELNAEREETSARDGSKNNEDGDETGTTVIPGVLSTEDVNIVKKRVEKTLQTLANFSELRDQNRSRAEYRDSLMRDLCAVYGYNEFVMDRILQLLPMDQVMPYLDSSEQPRPVTIRANTLKVRRRDLAQALLSRGVNLDPLGEWSKVGLQIFDSAVPVGATPEYLAGHYMIQSASSFLPVVSLNPLPGERVLDMAAAPGGKTSYMAALMRNEGTLFANDSNKDRLKALNANLHRMGVRIAVVTNYDGRKYPKIMQGFDRVLLDAPCSGLGVVSKDVSVKTSKQFSDIRDCAYLQKQLILAAIDCVDANSKTGGYITYSTCTVTVEENEDVIAYALRKRNVKVVESGLPFGVPGFVKYRSRRFHPSLSLSRRIYPHVHNMDGFYVCKLKKISNEIPTADRNLEETDEPNIDDSIPVENSRKRPQLEASSEEVEEQAESTRILLPSKKAKPVAAEAEERSSVPSNTRTEHPEKVRSGQSKPKKTSTAAKTSSL</sequence>
<evidence type="ECO:0000256" key="5">
    <source>
        <dbReference type="ARBA" id="ARBA00022679"/>
    </source>
</evidence>
<protein>
    <submittedName>
        <fullName evidence="12">RsmB/NOP family class I SAM-dependent RNA methyltransferase</fullName>
    </submittedName>
</protein>
<dbReference type="InterPro" id="IPR001678">
    <property type="entry name" value="MeTrfase_RsmB-F_NOP2_dom"/>
</dbReference>
<evidence type="ECO:0000256" key="6">
    <source>
        <dbReference type="ARBA" id="ARBA00022691"/>
    </source>
</evidence>
<dbReference type="InterPro" id="IPR049560">
    <property type="entry name" value="MeTrfase_RsmB-F_NOP2_cat"/>
</dbReference>
<dbReference type="OrthoDB" id="427002at2759"/>
<evidence type="ECO:0000256" key="10">
    <source>
        <dbReference type="SAM" id="MobiDB-lite"/>
    </source>
</evidence>
<dbReference type="InterPro" id="IPR023267">
    <property type="entry name" value="RCMT"/>
</dbReference>
<dbReference type="PANTHER" id="PTHR22807">
    <property type="entry name" value="NOP2 YEAST -RELATED NOL1/NOP2/FMU SUN DOMAIN-CONTAINING"/>
    <property type="match status" value="1"/>
</dbReference>
<evidence type="ECO:0000259" key="11">
    <source>
        <dbReference type="PROSITE" id="PS51686"/>
    </source>
</evidence>
<evidence type="ECO:0000256" key="7">
    <source>
        <dbReference type="ARBA" id="ARBA00022884"/>
    </source>
</evidence>
<dbReference type="AlphaFoldDB" id="A0A8K0AIL0"/>
<dbReference type="GO" id="GO:0070475">
    <property type="term" value="P:rRNA base methylation"/>
    <property type="evidence" value="ECO:0007669"/>
    <property type="project" value="TreeGrafter"/>
</dbReference>
<feature type="binding site" evidence="9">
    <location>
        <begin position="463"/>
        <end position="469"/>
    </location>
    <ligand>
        <name>S-adenosyl-L-methionine</name>
        <dbReference type="ChEBI" id="CHEBI:59789"/>
    </ligand>
</feature>
<comment type="similarity">
    <text evidence="2 9">Belongs to the class I-like SAM-binding methyltransferase superfamily. RsmB/NOP family.</text>
</comment>
<dbReference type="PANTHER" id="PTHR22807:SF30">
    <property type="entry name" value="28S RRNA (CYTOSINE(4447)-C(5))-METHYLTRANSFERASE-RELATED"/>
    <property type="match status" value="1"/>
</dbReference>
<evidence type="ECO:0000256" key="3">
    <source>
        <dbReference type="ARBA" id="ARBA00022517"/>
    </source>
</evidence>
<evidence type="ECO:0000256" key="8">
    <source>
        <dbReference type="ARBA" id="ARBA00023242"/>
    </source>
</evidence>
<keyword evidence="3" id="KW-0690">Ribosome biogenesis</keyword>
<feature type="region of interest" description="Disordered" evidence="10">
    <location>
        <begin position="52"/>
        <end position="299"/>
    </location>
</feature>
<keyword evidence="13" id="KW-1185">Reference proteome</keyword>
<dbReference type="InterPro" id="IPR018314">
    <property type="entry name" value="RsmB/NOL1/NOP2-like_CS"/>
</dbReference>
<feature type="binding site" evidence="9">
    <location>
        <position position="487"/>
    </location>
    <ligand>
        <name>S-adenosyl-L-methionine</name>
        <dbReference type="ChEBI" id="CHEBI:59789"/>
    </ligand>
</feature>
<dbReference type="PRINTS" id="PR02012">
    <property type="entry name" value="RCMTNOP2"/>
</dbReference>
<feature type="compositionally biased region" description="Basic and acidic residues" evidence="10">
    <location>
        <begin position="171"/>
        <end position="196"/>
    </location>
</feature>
<feature type="compositionally biased region" description="Acidic residues" evidence="10">
    <location>
        <begin position="229"/>
        <end position="271"/>
    </location>
</feature>
<dbReference type="GO" id="GO:0009383">
    <property type="term" value="F:rRNA (cytosine-C5-)-methyltransferase activity"/>
    <property type="evidence" value="ECO:0007669"/>
    <property type="project" value="TreeGrafter"/>
</dbReference>
<dbReference type="InterPro" id="IPR011023">
    <property type="entry name" value="Nop2p"/>
</dbReference>
<dbReference type="FunFam" id="3.30.70.1170:FF:000001">
    <property type="entry name" value="Ribosomal RNA methyltransferase Nop2"/>
    <property type="match status" value="1"/>
</dbReference>
<feature type="compositionally biased region" description="Low complexity" evidence="10">
    <location>
        <begin position="198"/>
        <end position="218"/>
    </location>
</feature>
<feature type="compositionally biased region" description="Low complexity" evidence="10">
    <location>
        <begin position="94"/>
        <end position="112"/>
    </location>
</feature>
<evidence type="ECO:0000256" key="9">
    <source>
        <dbReference type="PROSITE-ProRule" id="PRU01023"/>
    </source>
</evidence>
<keyword evidence="7 9" id="KW-0694">RNA-binding</keyword>
<proteinExistence type="inferred from homology"/>
<evidence type="ECO:0000256" key="1">
    <source>
        <dbReference type="ARBA" id="ARBA00004604"/>
    </source>
</evidence>
<dbReference type="PROSITE" id="PS01153">
    <property type="entry name" value="NOL1_NOP2_SUN"/>
    <property type="match status" value="1"/>
</dbReference>
<dbReference type="SUPFAM" id="SSF53335">
    <property type="entry name" value="S-adenosyl-L-methionine-dependent methyltransferases"/>
    <property type="match status" value="1"/>
</dbReference>
<name>A0A8K0AIL0_ANDGO</name>
<dbReference type="Gene3D" id="3.40.50.150">
    <property type="entry name" value="Vaccinia Virus protein VP39"/>
    <property type="match status" value="1"/>
</dbReference>
<evidence type="ECO:0000313" key="13">
    <source>
        <dbReference type="Proteomes" id="UP000799049"/>
    </source>
</evidence>
<feature type="compositionally biased region" description="Acidic residues" evidence="10">
    <location>
        <begin position="55"/>
        <end position="72"/>
    </location>
</feature>
<dbReference type="InterPro" id="IPR023273">
    <property type="entry name" value="RCMT_NOP2"/>
</dbReference>
<feature type="compositionally biased region" description="Low complexity" evidence="10">
    <location>
        <begin position="750"/>
        <end position="759"/>
    </location>
</feature>
<feature type="binding site" evidence="9">
    <location>
        <position position="514"/>
    </location>
    <ligand>
        <name>S-adenosyl-L-methionine</name>
        <dbReference type="ChEBI" id="CHEBI:59789"/>
    </ligand>
</feature>
<feature type="active site" description="Nucleophile" evidence="9">
    <location>
        <position position="588"/>
    </location>
</feature>
<dbReference type="Proteomes" id="UP000799049">
    <property type="component" value="Unassembled WGS sequence"/>
</dbReference>
<accession>A0A8K0AIL0</accession>
<feature type="region of interest" description="Disordered" evidence="10">
    <location>
        <begin position="1"/>
        <end position="20"/>
    </location>
</feature>
<dbReference type="GO" id="GO:0000470">
    <property type="term" value="P:maturation of LSU-rRNA"/>
    <property type="evidence" value="ECO:0007669"/>
    <property type="project" value="TreeGrafter"/>
</dbReference>
<dbReference type="EMBL" id="VRVR01000019">
    <property type="protein sequence ID" value="KAF0852730.1"/>
    <property type="molecule type" value="Genomic_DNA"/>
</dbReference>
<dbReference type="NCBIfam" id="TIGR00446">
    <property type="entry name" value="nop2p"/>
    <property type="match status" value="1"/>
</dbReference>
<comment type="subcellular location">
    <subcellularLocation>
        <location evidence="1">Nucleus</location>
        <location evidence="1">Nucleolus</location>
    </subcellularLocation>
</comment>
<feature type="domain" description="SAM-dependent MTase RsmB/NOP-type" evidence="11">
    <location>
        <begin position="371"/>
        <end position="658"/>
    </location>
</feature>
<comment type="caution">
    <text evidence="12">The sequence shown here is derived from an EMBL/GenBank/DDBJ whole genome shotgun (WGS) entry which is preliminary data.</text>
</comment>
<dbReference type="Pfam" id="PF01189">
    <property type="entry name" value="Methyltr_RsmB-F"/>
    <property type="match status" value="1"/>
</dbReference>